<evidence type="ECO:0000256" key="6">
    <source>
        <dbReference type="ARBA" id="ARBA00022598"/>
    </source>
</evidence>
<organism evidence="14 15">
    <name type="scientific">Candidatus Roizmanbacteria bacterium RIFCSPLOWO2_01_FULL_40_42</name>
    <dbReference type="NCBI Taxonomy" id="1802066"/>
    <lineage>
        <taxon>Bacteria</taxon>
        <taxon>Candidatus Roizmaniibacteriota</taxon>
    </lineage>
</organism>
<dbReference type="SUPFAM" id="SSF52374">
    <property type="entry name" value="Nucleotidylyl transferase"/>
    <property type="match status" value="1"/>
</dbReference>
<dbReference type="InterPro" id="IPR023617">
    <property type="entry name" value="Tyr-tRNA-ligase_arc/euk-type"/>
</dbReference>
<dbReference type="EC" id="6.1.1.1" evidence="4"/>
<dbReference type="PANTHER" id="PTHR46264">
    <property type="entry name" value="TYROSINE-TRNA LIGASE"/>
    <property type="match status" value="1"/>
</dbReference>
<dbReference type="EMBL" id="MGAQ01000027">
    <property type="protein sequence ID" value="OGK49739.1"/>
    <property type="molecule type" value="Genomic_DNA"/>
</dbReference>
<dbReference type="PIRSF" id="PIRSF006588">
    <property type="entry name" value="TyrRS_arch_euk"/>
    <property type="match status" value="1"/>
</dbReference>
<keyword evidence="5" id="KW-0963">Cytoplasm</keyword>
<evidence type="ECO:0000256" key="3">
    <source>
        <dbReference type="ARBA" id="ARBA00005594"/>
    </source>
</evidence>
<protein>
    <recommendedName>
        <fullName evidence="4">tyrosine--tRNA ligase</fullName>
        <ecNumber evidence="4">6.1.1.1</ecNumber>
    </recommendedName>
    <alternativeName>
        <fullName evidence="11">Tyrosyl-tRNA synthetase</fullName>
    </alternativeName>
</protein>
<dbReference type="PANTHER" id="PTHR46264:SF4">
    <property type="entry name" value="TYROSINE--TRNA LIGASE, CYTOPLASMIC"/>
    <property type="match status" value="1"/>
</dbReference>
<dbReference type="InterPro" id="IPR014729">
    <property type="entry name" value="Rossmann-like_a/b/a_fold"/>
</dbReference>
<evidence type="ECO:0000256" key="13">
    <source>
        <dbReference type="RuleBase" id="RU363036"/>
    </source>
</evidence>
<sequence>MTTEEKIKLIKEVGEEIVTEKELKALLDSNEKLIAYDGFEPSGQMHIAQGILRAINVNKMTKAGVKFKMLVADWHALANKKMGGDLDNIQTVGKYFIEIWRSCGMDMENVEFIWASDLVKDADYWKLVLQIAGTNSINRFIRTAEIMGRGEKDELTAAQLIYPCMQAADIFTLGAKITQLGMDQRKVNVLAREIGNQLGFWKPVIVSHHMLAGLLKPSAETTDKVKRTIELKMSKSNPDSAIFMTDTKDDIERKLNKAWCPEGMTEENPVLEYVRYILFEVFDKFTVERNERFGGDITFDSYEDLEKAYKKKEIHPQDLKTSVTNKLNEILTPVREHFQKNPYAKNLLAQVQSFQVTR</sequence>
<dbReference type="GO" id="GO:0004831">
    <property type="term" value="F:tyrosine-tRNA ligase activity"/>
    <property type="evidence" value="ECO:0007669"/>
    <property type="project" value="UniProtKB-EC"/>
</dbReference>
<evidence type="ECO:0000256" key="9">
    <source>
        <dbReference type="ARBA" id="ARBA00022917"/>
    </source>
</evidence>
<dbReference type="InterPro" id="IPR050489">
    <property type="entry name" value="Tyr-tRNA_synthase"/>
</dbReference>
<evidence type="ECO:0000256" key="11">
    <source>
        <dbReference type="ARBA" id="ARBA00033323"/>
    </source>
</evidence>
<dbReference type="NCBIfam" id="NF006330">
    <property type="entry name" value="PRK08560.1"/>
    <property type="match status" value="1"/>
</dbReference>
<dbReference type="GO" id="GO:0006437">
    <property type="term" value="P:tyrosyl-tRNA aminoacylation"/>
    <property type="evidence" value="ECO:0007669"/>
    <property type="project" value="TreeGrafter"/>
</dbReference>
<dbReference type="AlphaFoldDB" id="A0A1F7J2A7"/>
<comment type="similarity">
    <text evidence="3 13">Belongs to the class-I aminoacyl-tRNA synthetase family.</text>
</comment>
<keyword evidence="6 13" id="KW-0436">Ligase</keyword>
<evidence type="ECO:0000256" key="8">
    <source>
        <dbReference type="ARBA" id="ARBA00022840"/>
    </source>
</evidence>
<gene>
    <name evidence="14" type="ORF">A3B50_03435</name>
</gene>
<evidence type="ECO:0000256" key="7">
    <source>
        <dbReference type="ARBA" id="ARBA00022741"/>
    </source>
</evidence>
<proteinExistence type="inferred from homology"/>
<keyword evidence="9 13" id="KW-0648">Protein biosynthesis</keyword>
<dbReference type="GO" id="GO:0005524">
    <property type="term" value="F:ATP binding"/>
    <property type="evidence" value="ECO:0007669"/>
    <property type="project" value="UniProtKB-KW"/>
</dbReference>
<accession>A0A1F7J2A7</accession>
<comment type="caution">
    <text evidence="14">The sequence shown here is derived from an EMBL/GenBank/DDBJ whole genome shotgun (WGS) entry which is preliminary data.</text>
</comment>
<dbReference type="Gene3D" id="3.40.50.620">
    <property type="entry name" value="HUPs"/>
    <property type="match status" value="2"/>
</dbReference>
<dbReference type="GO" id="GO:0005829">
    <property type="term" value="C:cytosol"/>
    <property type="evidence" value="ECO:0007669"/>
    <property type="project" value="UniProtKB-SubCell"/>
</dbReference>
<evidence type="ECO:0000256" key="5">
    <source>
        <dbReference type="ARBA" id="ARBA00022490"/>
    </source>
</evidence>
<dbReference type="Proteomes" id="UP000178558">
    <property type="component" value="Unassembled WGS sequence"/>
</dbReference>
<comment type="subcellular location">
    <subcellularLocation>
        <location evidence="2">Cytoplasm</location>
        <location evidence="2">Cytosol</location>
    </subcellularLocation>
</comment>
<evidence type="ECO:0000256" key="12">
    <source>
        <dbReference type="ARBA" id="ARBA00048248"/>
    </source>
</evidence>
<evidence type="ECO:0000256" key="10">
    <source>
        <dbReference type="ARBA" id="ARBA00023146"/>
    </source>
</evidence>
<comment type="function">
    <text evidence="1">Catalyzes the attachment of tyrosine to tRNA(Tyr) in a two-step reaction: tyrosine is first activated by ATP to form Tyr-AMP and then transferred to the acceptor end of tRNA(Tyr).</text>
</comment>
<keyword evidence="8 13" id="KW-0067">ATP-binding</keyword>
<reference evidence="14 15" key="1">
    <citation type="journal article" date="2016" name="Nat. Commun.">
        <title>Thousands of microbial genomes shed light on interconnected biogeochemical processes in an aquifer system.</title>
        <authorList>
            <person name="Anantharaman K."/>
            <person name="Brown C.T."/>
            <person name="Hug L.A."/>
            <person name="Sharon I."/>
            <person name="Castelle C.J."/>
            <person name="Probst A.J."/>
            <person name="Thomas B.C."/>
            <person name="Singh A."/>
            <person name="Wilkins M.J."/>
            <person name="Karaoz U."/>
            <person name="Brodie E.L."/>
            <person name="Williams K.H."/>
            <person name="Hubbard S.S."/>
            <person name="Banfield J.F."/>
        </authorList>
    </citation>
    <scope>NUCLEOTIDE SEQUENCE [LARGE SCALE GENOMIC DNA]</scope>
</reference>
<comment type="catalytic activity">
    <reaction evidence="12">
        <text>tRNA(Tyr) + L-tyrosine + ATP = L-tyrosyl-tRNA(Tyr) + AMP + diphosphate + H(+)</text>
        <dbReference type="Rhea" id="RHEA:10220"/>
        <dbReference type="Rhea" id="RHEA-COMP:9706"/>
        <dbReference type="Rhea" id="RHEA-COMP:9707"/>
        <dbReference type="ChEBI" id="CHEBI:15378"/>
        <dbReference type="ChEBI" id="CHEBI:30616"/>
        <dbReference type="ChEBI" id="CHEBI:33019"/>
        <dbReference type="ChEBI" id="CHEBI:58315"/>
        <dbReference type="ChEBI" id="CHEBI:78442"/>
        <dbReference type="ChEBI" id="CHEBI:78536"/>
        <dbReference type="ChEBI" id="CHEBI:456215"/>
        <dbReference type="EC" id="6.1.1.1"/>
    </reaction>
</comment>
<evidence type="ECO:0000256" key="4">
    <source>
        <dbReference type="ARBA" id="ARBA00013160"/>
    </source>
</evidence>
<keyword evidence="10 13" id="KW-0030">Aminoacyl-tRNA synthetase</keyword>
<dbReference type="FunFam" id="3.40.50.620:FF:000085">
    <property type="entry name" value="Tyrosine--tRNA ligase 1 cytoplasmic"/>
    <property type="match status" value="1"/>
</dbReference>
<evidence type="ECO:0000313" key="14">
    <source>
        <dbReference type="EMBL" id="OGK49739.1"/>
    </source>
</evidence>
<evidence type="ECO:0000256" key="1">
    <source>
        <dbReference type="ARBA" id="ARBA00002025"/>
    </source>
</evidence>
<evidence type="ECO:0000256" key="2">
    <source>
        <dbReference type="ARBA" id="ARBA00004514"/>
    </source>
</evidence>
<dbReference type="Pfam" id="PF00579">
    <property type="entry name" value="tRNA-synt_1b"/>
    <property type="match status" value="1"/>
</dbReference>
<evidence type="ECO:0000313" key="15">
    <source>
        <dbReference type="Proteomes" id="UP000178558"/>
    </source>
</evidence>
<dbReference type="FunFam" id="3.40.50.620:FF:000103">
    <property type="entry name" value="tyrosine--tRNA ligase 1, cytoplasmic"/>
    <property type="match status" value="1"/>
</dbReference>
<dbReference type="InterPro" id="IPR002305">
    <property type="entry name" value="aa-tRNA-synth_Ic"/>
</dbReference>
<name>A0A1F7J2A7_9BACT</name>
<keyword evidence="7 13" id="KW-0547">Nucleotide-binding</keyword>